<evidence type="ECO:0000256" key="2">
    <source>
        <dbReference type="SAM" id="MobiDB-lite"/>
    </source>
</evidence>
<dbReference type="WBParaSite" id="MBELARI_LOCUS13363">
    <property type="protein sequence ID" value="MBELARI_LOCUS13363"/>
    <property type="gene ID" value="MBELARI_LOCUS13363"/>
</dbReference>
<protein>
    <submittedName>
        <fullName evidence="4">Uncharacterized protein</fullName>
    </submittedName>
</protein>
<feature type="coiled-coil region" evidence="1">
    <location>
        <begin position="375"/>
        <end position="419"/>
    </location>
</feature>
<evidence type="ECO:0000256" key="1">
    <source>
        <dbReference type="SAM" id="Coils"/>
    </source>
</evidence>
<keyword evidence="1" id="KW-0175">Coiled coil</keyword>
<reference evidence="4" key="1">
    <citation type="submission" date="2024-02" db="UniProtKB">
        <authorList>
            <consortium name="WormBaseParasite"/>
        </authorList>
    </citation>
    <scope>IDENTIFICATION</scope>
</reference>
<feature type="region of interest" description="Disordered" evidence="2">
    <location>
        <begin position="449"/>
        <end position="468"/>
    </location>
</feature>
<keyword evidence="3" id="KW-1185">Reference proteome</keyword>
<sequence>MCWGAMSRTSVAKVLSYRHFLRIALPLHNESATKGIFSYSLCAMASRPFLKRGQGTNLKYKISYPLLKNANNCKFVDSSNEKGQEEASKLNEDVIINQCSTPLNTKESKLFVIEEKDDQMQPTEEMWTLSNVDRVDNPENFLTPICGPKLVPKRRSLTIGPSRSGYDENYLSPAFYPSHSKSYREQSEDLNIEGIEAISSIRRPLQAIVPNGSRYQDEGVITNKDKVVRVIDELKGNQPIETSIQRLKIEPLHFHTNPGALLKAGDKQLITKKSMTTVEKKLTEQLREAIMNFDLAESELRTKYQRLFNELQEQKQELDEQKRIQKIEHFERLKNEREKIDLTKRVKDQRKGFSEKERTLSKQLEDAKITSMKHYSQLVDTRNKLKKAENELEKTRKEMEKKEKQIGRMNNRIKQLEKGLYVNPSISTSQETFIIDEEDKSPLKPIENEARTHRSKTDDFKENEEHHTGNLNEAKCDCTIEHVSDGDIAWKRVEVQVYHYGKAKATEVQFAEGLKIRLHASKQFDVLKKNGEVISVLPDRTRWERTLKNGGEFQLTKFSPDSDPMRHDESNDQAVRIYLNGIGIWYDDGCTRISTRTLAIQIAVSPVSKGKIQHLNGEQKILCLEW</sequence>
<dbReference type="Proteomes" id="UP000887575">
    <property type="component" value="Unassembled WGS sequence"/>
</dbReference>
<proteinExistence type="predicted"/>
<evidence type="ECO:0000313" key="4">
    <source>
        <dbReference type="WBParaSite" id="MBELARI_LOCUS13363"/>
    </source>
</evidence>
<organism evidence="3 4">
    <name type="scientific">Mesorhabditis belari</name>
    <dbReference type="NCBI Taxonomy" id="2138241"/>
    <lineage>
        <taxon>Eukaryota</taxon>
        <taxon>Metazoa</taxon>
        <taxon>Ecdysozoa</taxon>
        <taxon>Nematoda</taxon>
        <taxon>Chromadorea</taxon>
        <taxon>Rhabditida</taxon>
        <taxon>Rhabditina</taxon>
        <taxon>Rhabditomorpha</taxon>
        <taxon>Rhabditoidea</taxon>
        <taxon>Rhabditidae</taxon>
        <taxon>Mesorhabditinae</taxon>
        <taxon>Mesorhabditis</taxon>
    </lineage>
</organism>
<feature type="coiled-coil region" evidence="1">
    <location>
        <begin position="279"/>
        <end position="328"/>
    </location>
</feature>
<accession>A0AAF3EHB7</accession>
<evidence type="ECO:0000313" key="3">
    <source>
        <dbReference type="Proteomes" id="UP000887575"/>
    </source>
</evidence>
<name>A0AAF3EHB7_9BILA</name>
<dbReference type="AlphaFoldDB" id="A0AAF3EHB7"/>